<evidence type="ECO:0000313" key="3">
    <source>
        <dbReference type="EMBL" id="KAJ2905981.1"/>
    </source>
</evidence>
<dbReference type="Pfam" id="PF00561">
    <property type="entry name" value="Abhydrolase_1"/>
    <property type="match status" value="1"/>
</dbReference>
<proteinExistence type="inferred from homology"/>
<dbReference type="AlphaFoldDB" id="A0AAD5RWW5"/>
<evidence type="ECO:0000259" key="2">
    <source>
        <dbReference type="Pfam" id="PF00561"/>
    </source>
</evidence>
<dbReference type="PANTHER" id="PTHR47751:SF2">
    <property type="entry name" value="DLTD N-TERMINAL DOMAIN PROTEIN (AFU_ORTHOLOGUE AFUA_8G00380)-RELATED"/>
    <property type="match status" value="1"/>
</dbReference>
<dbReference type="InterPro" id="IPR051411">
    <property type="entry name" value="Polyketide_trans_af380"/>
</dbReference>
<name>A0AAD5RWW5_9PEZI</name>
<dbReference type="Gene3D" id="1.10.10.800">
    <property type="match status" value="1"/>
</dbReference>
<comment type="caution">
    <text evidence="3">The sequence shown here is derived from an EMBL/GenBank/DDBJ whole genome shotgun (WGS) entry which is preliminary data.</text>
</comment>
<accession>A0AAD5RWW5</accession>
<evidence type="ECO:0000256" key="1">
    <source>
        <dbReference type="ARBA" id="ARBA00029464"/>
    </source>
</evidence>
<protein>
    <recommendedName>
        <fullName evidence="2">AB hydrolase-1 domain-containing protein</fullName>
    </recommendedName>
</protein>
<dbReference type="SUPFAM" id="SSF53474">
    <property type="entry name" value="alpha/beta-Hydrolases"/>
    <property type="match status" value="1"/>
</dbReference>
<reference evidence="3" key="1">
    <citation type="submission" date="2022-07" db="EMBL/GenBank/DDBJ databases">
        <title>Draft genome sequence of Zalerion maritima ATCC 34329, a (micro)plastics degrading marine fungus.</title>
        <authorList>
            <person name="Paco A."/>
            <person name="Goncalves M.F.M."/>
            <person name="Rocha-Santos T.A.P."/>
            <person name="Alves A."/>
        </authorList>
    </citation>
    <scope>NUCLEOTIDE SEQUENCE</scope>
    <source>
        <strain evidence="3">ATCC 34329</strain>
    </source>
</reference>
<gene>
    <name evidence="3" type="ORF">MKZ38_003464</name>
</gene>
<comment type="similarity">
    <text evidence="1">Belongs to the polyketide transferase af380 family.</text>
</comment>
<dbReference type="Proteomes" id="UP001201980">
    <property type="component" value="Unassembled WGS sequence"/>
</dbReference>
<keyword evidence="4" id="KW-1185">Reference proteome</keyword>
<dbReference type="InterPro" id="IPR000073">
    <property type="entry name" value="AB_hydrolase_1"/>
</dbReference>
<feature type="domain" description="AB hydrolase-1" evidence="2">
    <location>
        <begin position="37"/>
        <end position="299"/>
    </location>
</feature>
<evidence type="ECO:0000313" key="4">
    <source>
        <dbReference type="Proteomes" id="UP001201980"/>
    </source>
</evidence>
<organism evidence="3 4">
    <name type="scientific">Zalerion maritima</name>
    <dbReference type="NCBI Taxonomy" id="339359"/>
    <lineage>
        <taxon>Eukaryota</taxon>
        <taxon>Fungi</taxon>
        <taxon>Dikarya</taxon>
        <taxon>Ascomycota</taxon>
        <taxon>Pezizomycotina</taxon>
        <taxon>Sordariomycetes</taxon>
        <taxon>Lulworthiomycetidae</taxon>
        <taxon>Lulworthiales</taxon>
        <taxon>Lulworthiaceae</taxon>
        <taxon>Zalerion</taxon>
    </lineage>
</organism>
<dbReference type="PANTHER" id="PTHR47751">
    <property type="entry name" value="SUPERFAMILY HYDROLASE, PUTATIVE (AFU_ORTHOLOGUE AFUA_2G16580)-RELATED"/>
    <property type="match status" value="1"/>
</dbReference>
<dbReference type="Gene3D" id="3.40.50.1820">
    <property type="entry name" value="alpha/beta hydrolase"/>
    <property type="match status" value="1"/>
</dbReference>
<dbReference type="InterPro" id="IPR029058">
    <property type="entry name" value="AB_hydrolase_fold"/>
</dbReference>
<sequence>MAPTAIEIPTSDGKKLLGTLYTPSLAPPPYGMPHKLPALVLAPTFTATQLMGSQNWAKHFTHHLWLAVITFDSRGFGLSASAGEPHEVLPQVQLSDLQDVITFASSHSLIDPAKIALWGSGLSGGHVLHVAAVDKRVKAVISQTPMVNGWVTLGRRVRYDEMPNIIARFAEDRVNRCGGGVPEYIPVVSSVSAETCALPGAESFAHFNVVRKMGGGEGGGKGEAKDEWVNKVTLRSMEAIRAYVPEALIERISPTPLLMVVARDDRVCGADLALKAYQRALEPKEVRIVEAGHYSVYTGEKFEGLVEGEVQWLKSVLGL</sequence>
<dbReference type="EMBL" id="JAKWBI020000020">
    <property type="protein sequence ID" value="KAJ2905981.1"/>
    <property type="molecule type" value="Genomic_DNA"/>
</dbReference>